<accession>G8T9E8</accession>
<name>G8T9E8_NIAKG</name>
<proteinExistence type="predicted"/>
<sequence length="58" mass="7095">MEIQELETIIFTWYRNSLRNDYHCTKYMLTFQNAPVRCSHRSGFLRRTASTALWKMFM</sequence>
<dbReference type="EMBL" id="CP003178">
    <property type="protein sequence ID" value="AEV99138.1"/>
    <property type="molecule type" value="Genomic_DNA"/>
</dbReference>
<gene>
    <name evidence="1" type="ordered locus">Niako_2804</name>
</gene>
<organism evidence="1 2">
    <name type="scientific">Niastella koreensis (strain DSM 17620 / KACC 11465 / NBRC 106392 / GR20-10)</name>
    <dbReference type="NCBI Taxonomy" id="700598"/>
    <lineage>
        <taxon>Bacteria</taxon>
        <taxon>Pseudomonadati</taxon>
        <taxon>Bacteroidota</taxon>
        <taxon>Chitinophagia</taxon>
        <taxon>Chitinophagales</taxon>
        <taxon>Chitinophagaceae</taxon>
        <taxon>Niastella</taxon>
    </lineage>
</organism>
<dbReference type="Proteomes" id="UP000005438">
    <property type="component" value="Chromosome"/>
</dbReference>
<dbReference type="AlphaFoldDB" id="G8T9E8"/>
<reference evidence="1 2" key="1">
    <citation type="submission" date="2011-12" db="EMBL/GenBank/DDBJ databases">
        <title>The complete genome of Niastella koreensis GR20-10.</title>
        <authorList>
            <consortium name="US DOE Joint Genome Institute (JGI-PGF)"/>
            <person name="Lucas S."/>
            <person name="Han J."/>
            <person name="Lapidus A."/>
            <person name="Bruce D."/>
            <person name="Goodwin L."/>
            <person name="Pitluck S."/>
            <person name="Peters L."/>
            <person name="Kyrpides N."/>
            <person name="Mavromatis K."/>
            <person name="Ivanova N."/>
            <person name="Mikhailova N."/>
            <person name="Davenport K."/>
            <person name="Saunders E."/>
            <person name="Detter J.C."/>
            <person name="Tapia R."/>
            <person name="Han C."/>
            <person name="Land M."/>
            <person name="Hauser L."/>
            <person name="Markowitz V."/>
            <person name="Cheng J.-F."/>
            <person name="Hugenholtz P."/>
            <person name="Woyke T."/>
            <person name="Wu D."/>
            <person name="Tindall B."/>
            <person name="Pomrenke H."/>
            <person name="Brambilla E."/>
            <person name="Klenk H.-P."/>
            <person name="Eisen J.A."/>
        </authorList>
    </citation>
    <scope>NUCLEOTIDE SEQUENCE [LARGE SCALE GENOMIC DNA]</scope>
    <source>
        <strain evidence="2">DSM 17620 / KACC 11465 / NBRC 106392 / GR20-10</strain>
    </source>
</reference>
<protein>
    <submittedName>
        <fullName evidence="1">Uncharacterized protein</fullName>
    </submittedName>
</protein>
<dbReference type="HOGENOM" id="CLU_2974777_0_0_10"/>
<evidence type="ECO:0000313" key="1">
    <source>
        <dbReference type="EMBL" id="AEV99138.1"/>
    </source>
</evidence>
<evidence type="ECO:0000313" key="2">
    <source>
        <dbReference type="Proteomes" id="UP000005438"/>
    </source>
</evidence>
<dbReference type="KEGG" id="nko:Niako_2804"/>